<reference evidence="3" key="2">
    <citation type="journal article" date="2024" name="Plant">
        <title>Genomic evolution and insights into agronomic trait innovations of Sesamum species.</title>
        <authorList>
            <person name="Miao H."/>
            <person name="Wang L."/>
            <person name="Qu L."/>
            <person name="Liu H."/>
            <person name="Sun Y."/>
            <person name="Le M."/>
            <person name="Wang Q."/>
            <person name="Wei S."/>
            <person name="Zheng Y."/>
            <person name="Lin W."/>
            <person name="Duan Y."/>
            <person name="Cao H."/>
            <person name="Xiong S."/>
            <person name="Wang X."/>
            <person name="Wei L."/>
            <person name="Li C."/>
            <person name="Ma Q."/>
            <person name="Ju M."/>
            <person name="Zhao R."/>
            <person name="Li G."/>
            <person name="Mu C."/>
            <person name="Tian Q."/>
            <person name="Mei H."/>
            <person name="Zhang T."/>
            <person name="Gao T."/>
            <person name="Zhang H."/>
        </authorList>
    </citation>
    <scope>NUCLEOTIDE SEQUENCE</scope>
    <source>
        <strain evidence="3">G02</strain>
    </source>
</reference>
<name>A0AAW2JR51_SESRA</name>
<accession>A0AAW2JR51</accession>
<proteinExistence type="predicted"/>
<sequence length="483" mass="55187">MDRRAVYGPRDGIVLSQQSQHRSDEILDGDIDEVLQAKRADGKFWRNLREQDLPIRVQQILHQIGFYGVYRCGRIQYDCHLITALVERWGSETHSFHFRVGEATITLQDVQVIWGLPIDGEPVSGTDLERTSVQWQEYCMQYIGFAPEEGALKGSRLQVKAIIDHISHVHITPDTPHLTVVQYARAVALLLLGGTMCPDSSGNLRKRQAAIGGALQLVQIWAWSRIIPLCPGLGAPRVHMGPHQIDNNRVLPGAPYGAIWNCEHTFTRTVRTTVRVIRDILDEMQYDQHILYITRWQRRYDTVIQRQPIFQQKRYNRGCWEWYNNITRHFVSSSTDRRVESGYQPGDAPMLQIVTQQVNTLQTLFQSKPVDVEGYRQLVAQLEHEVQIIAEAIKHQPQQTATPSNSAPTTSHRQRRSSSQMSIGSVERGDIGVDIAGPSTAYTPQDYYVPQPPQDYYGLNRHKMIGFNPLHTCQAMQKLILHM</sequence>
<evidence type="ECO:0000256" key="1">
    <source>
        <dbReference type="SAM" id="MobiDB-lite"/>
    </source>
</evidence>
<dbReference type="AlphaFoldDB" id="A0AAW2JR51"/>
<comment type="caution">
    <text evidence="3">The sequence shown here is derived from an EMBL/GenBank/DDBJ whole genome shotgun (WGS) entry which is preliminary data.</text>
</comment>
<reference evidence="3" key="1">
    <citation type="submission" date="2020-06" db="EMBL/GenBank/DDBJ databases">
        <authorList>
            <person name="Li T."/>
            <person name="Hu X."/>
            <person name="Zhang T."/>
            <person name="Song X."/>
            <person name="Zhang H."/>
            <person name="Dai N."/>
            <person name="Sheng W."/>
            <person name="Hou X."/>
            <person name="Wei L."/>
        </authorList>
    </citation>
    <scope>NUCLEOTIDE SEQUENCE</scope>
    <source>
        <strain evidence="3">G02</strain>
        <tissue evidence="3">Leaf</tissue>
    </source>
</reference>
<dbReference type="Pfam" id="PF10536">
    <property type="entry name" value="PMD"/>
    <property type="match status" value="1"/>
</dbReference>
<organism evidence="3">
    <name type="scientific">Sesamum radiatum</name>
    <name type="common">Black benniseed</name>
    <dbReference type="NCBI Taxonomy" id="300843"/>
    <lineage>
        <taxon>Eukaryota</taxon>
        <taxon>Viridiplantae</taxon>
        <taxon>Streptophyta</taxon>
        <taxon>Embryophyta</taxon>
        <taxon>Tracheophyta</taxon>
        <taxon>Spermatophyta</taxon>
        <taxon>Magnoliopsida</taxon>
        <taxon>eudicotyledons</taxon>
        <taxon>Gunneridae</taxon>
        <taxon>Pentapetalae</taxon>
        <taxon>asterids</taxon>
        <taxon>lamiids</taxon>
        <taxon>Lamiales</taxon>
        <taxon>Pedaliaceae</taxon>
        <taxon>Sesamum</taxon>
    </lineage>
</organism>
<gene>
    <name evidence="3" type="ORF">Sradi_6764300</name>
</gene>
<dbReference type="EMBL" id="JACGWJ010000032">
    <property type="protein sequence ID" value="KAL0297122.1"/>
    <property type="molecule type" value="Genomic_DNA"/>
</dbReference>
<dbReference type="InterPro" id="IPR019557">
    <property type="entry name" value="AminoTfrase-like_pln_mobile"/>
</dbReference>
<dbReference type="PANTHER" id="PTHR46033:SF60">
    <property type="entry name" value="AMINOTRANSFERASE-LIKE PLANT MOBILE DOMAIN-CONTAINING PROTEIN"/>
    <property type="match status" value="1"/>
</dbReference>
<feature type="compositionally biased region" description="Low complexity" evidence="1">
    <location>
        <begin position="400"/>
        <end position="411"/>
    </location>
</feature>
<protein>
    <submittedName>
        <fullName evidence="3">Serine/threonine-protein phosphatase 7 long form</fullName>
    </submittedName>
</protein>
<evidence type="ECO:0000259" key="2">
    <source>
        <dbReference type="Pfam" id="PF10536"/>
    </source>
</evidence>
<evidence type="ECO:0000313" key="3">
    <source>
        <dbReference type="EMBL" id="KAL0297122.1"/>
    </source>
</evidence>
<feature type="domain" description="Aminotransferase-like plant mobile" evidence="2">
    <location>
        <begin position="65"/>
        <end position="204"/>
    </location>
</feature>
<feature type="region of interest" description="Disordered" evidence="1">
    <location>
        <begin position="394"/>
        <end position="427"/>
    </location>
</feature>
<dbReference type="PANTHER" id="PTHR46033">
    <property type="entry name" value="PROTEIN MAIN-LIKE 2"/>
    <property type="match status" value="1"/>
</dbReference>
<dbReference type="GO" id="GO:0010073">
    <property type="term" value="P:meristem maintenance"/>
    <property type="evidence" value="ECO:0007669"/>
    <property type="project" value="InterPro"/>
</dbReference>
<dbReference type="InterPro" id="IPR044824">
    <property type="entry name" value="MAIN-like"/>
</dbReference>